<evidence type="ECO:0000256" key="1">
    <source>
        <dbReference type="SAM" id="Phobius"/>
    </source>
</evidence>
<dbReference type="EMBL" id="BARS01003541">
    <property type="protein sequence ID" value="GAF84019.1"/>
    <property type="molecule type" value="Genomic_DNA"/>
</dbReference>
<keyword evidence="1" id="KW-0472">Membrane</keyword>
<keyword evidence="1" id="KW-1133">Transmembrane helix</keyword>
<protein>
    <submittedName>
        <fullName evidence="2">Uncharacterized protein</fullName>
    </submittedName>
</protein>
<evidence type="ECO:0000313" key="2">
    <source>
        <dbReference type="EMBL" id="GAF84019.1"/>
    </source>
</evidence>
<feature type="transmembrane region" description="Helical" evidence="1">
    <location>
        <begin position="6"/>
        <end position="27"/>
    </location>
</feature>
<proteinExistence type="predicted"/>
<sequence length="74" mass="8887">RYSNYFIIFTIIGGIGGLGIGIFIGGMSSKKRKYQYSSEHEVQRSINDYYKKNQYFSEREIPRSIRDYYKRKDR</sequence>
<feature type="non-terminal residue" evidence="2">
    <location>
        <position position="1"/>
    </location>
</feature>
<gene>
    <name evidence="2" type="ORF">S01H1_06863</name>
</gene>
<organism evidence="2">
    <name type="scientific">marine sediment metagenome</name>
    <dbReference type="NCBI Taxonomy" id="412755"/>
    <lineage>
        <taxon>unclassified sequences</taxon>
        <taxon>metagenomes</taxon>
        <taxon>ecological metagenomes</taxon>
    </lineage>
</organism>
<dbReference type="AlphaFoldDB" id="X0SSS0"/>
<name>X0SSS0_9ZZZZ</name>
<keyword evidence="1" id="KW-0812">Transmembrane</keyword>
<accession>X0SSS0</accession>
<comment type="caution">
    <text evidence="2">The sequence shown here is derived from an EMBL/GenBank/DDBJ whole genome shotgun (WGS) entry which is preliminary data.</text>
</comment>
<reference evidence="2" key="1">
    <citation type="journal article" date="2014" name="Front. Microbiol.">
        <title>High frequency of phylogenetically diverse reductive dehalogenase-homologous genes in deep subseafloor sedimentary metagenomes.</title>
        <authorList>
            <person name="Kawai M."/>
            <person name="Futagami T."/>
            <person name="Toyoda A."/>
            <person name="Takaki Y."/>
            <person name="Nishi S."/>
            <person name="Hori S."/>
            <person name="Arai W."/>
            <person name="Tsubouchi T."/>
            <person name="Morono Y."/>
            <person name="Uchiyama I."/>
            <person name="Ito T."/>
            <person name="Fujiyama A."/>
            <person name="Inagaki F."/>
            <person name="Takami H."/>
        </authorList>
    </citation>
    <scope>NUCLEOTIDE SEQUENCE</scope>
    <source>
        <strain evidence="2">Expedition CK06-06</strain>
    </source>
</reference>